<dbReference type="PANTHER" id="PTHR37313">
    <property type="entry name" value="UPF0749 PROTEIN RV1825"/>
    <property type="match status" value="1"/>
</dbReference>
<keyword evidence="3" id="KW-0812">Transmembrane</keyword>
<comment type="similarity">
    <text evidence="1">Belongs to the UPF0749 family.</text>
</comment>
<dbReference type="RefSeq" id="WP_378325610.1">
    <property type="nucleotide sequence ID" value="NZ_JBHTGP010000026.1"/>
</dbReference>
<evidence type="ECO:0000256" key="3">
    <source>
        <dbReference type="SAM" id="Phobius"/>
    </source>
</evidence>
<comment type="caution">
    <text evidence="4">The sequence shown here is derived from an EMBL/GenBank/DDBJ whole genome shotgun (WGS) entry which is preliminary data.</text>
</comment>
<dbReference type="PANTHER" id="PTHR37313:SF1">
    <property type="entry name" value="UPF0749 PROTEIN RV1823"/>
    <property type="match status" value="1"/>
</dbReference>
<gene>
    <name evidence="4" type="ORF">ACFQZM_41480</name>
</gene>
<dbReference type="InterPro" id="IPR010273">
    <property type="entry name" value="DUF881"/>
</dbReference>
<dbReference type="EMBL" id="JBHTGP010000026">
    <property type="protein sequence ID" value="MFD0691022.1"/>
    <property type="molecule type" value="Genomic_DNA"/>
</dbReference>
<evidence type="ECO:0000313" key="5">
    <source>
        <dbReference type="Proteomes" id="UP001597063"/>
    </source>
</evidence>
<evidence type="ECO:0000313" key="4">
    <source>
        <dbReference type="EMBL" id="MFD0691022.1"/>
    </source>
</evidence>
<keyword evidence="3" id="KW-1133">Transmembrane helix</keyword>
<feature type="transmembrane region" description="Helical" evidence="3">
    <location>
        <begin position="67"/>
        <end position="84"/>
    </location>
</feature>
<evidence type="ECO:0000256" key="1">
    <source>
        <dbReference type="ARBA" id="ARBA00009108"/>
    </source>
</evidence>
<keyword evidence="3" id="KW-0472">Membrane</keyword>
<evidence type="ECO:0000256" key="2">
    <source>
        <dbReference type="SAM" id="MobiDB-lite"/>
    </source>
</evidence>
<name>A0ABW2XXI8_9ACTN</name>
<accession>A0ABW2XXI8</accession>
<feature type="region of interest" description="Disordered" evidence="2">
    <location>
        <begin position="1"/>
        <end position="23"/>
    </location>
</feature>
<dbReference type="Gene3D" id="3.30.70.1880">
    <property type="entry name" value="Protein of unknown function DUF881"/>
    <property type="match status" value="1"/>
</dbReference>
<protein>
    <submittedName>
        <fullName evidence="4">DUF881 domain-containing protein</fullName>
    </submittedName>
</protein>
<keyword evidence="5" id="KW-1185">Reference proteome</keyword>
<dbReference type="Pfam" id="PF05949">
    <property type="entry name" value="DUF881"/>
    <property type="match status" value="1"/>
</dbReference>
<dbReference type="Proteomes" id="UP001597063">
    <property type="component" value="Unassembled WGS sequence"/>
</dbReference>
<sequence length="300" mass="31376">MIERQDGPRRPGRGSGAGPWRRPDASMSLLLDLVGGRLGDPGYAEAARRRAAGGGGGPGRRRAGRGGVMLVLVLAGVLLAAAGAEVRRAEPVAAERRARLIDEIHARTDETDGLQRRLDALRADTERRREAALARSEAGRQARRELARTAAAAAAAPAAGDGLVVTLDDAPRDGAAGRDADAGRIYDQDLQDAVNGLWAAGASAIGVNGQRITPTTAIRTAGEAILVDYRPLRGPYEVTALGDPGRLQGAFTASAAGERLRRLAERYGIRYGVHRADGVRLPAAAGLRVRYARPGDAAGQ</sequence>
<reference evidence="5" key="1">
    <citation type="journal article" date="2019" name="Int. J. Syst. Evol. Microbiol.">
        <title>The Global Catalogue of Microorganisms (GCM) 10K type strain sequencing project: providing services to taxonomists for standard genome sequencing and annotation.</title>
        <authorList>
            <consortium name="The Broad Institute Genomics Platform"/>
            <consortium name="The Broad Institute Genome Sequencing Center for Infectious Disease"/>
            <person name="Wu L."/>
            <person name="Ma J."/>
        </authorList>
    </citation>
    <scope>NUCLEOTIDE SEQUENCE [LARGE SCALE GENOMIC DNA]</scope>
    <source>
        <strain evidence="5">JCM 9371</strain>
    </source>
</reference>
<organism evidence="4 5">
    <name type="scientific">Actinomadura fibrosa</name>
    <dbReference type="NCBI Taxonomy" id="111802"/>
    <lineage>
        <taxon>Bacteria</taxon>
        <taxon>Bacillati</taxon>
        <taxon>Actinomycetota</taxon>
        <taxon>Actinomycetes</taxon>
        <taxon>Streptosporangiales</taxon>
        <taxon>Thermomonosporaceae</taxon>
        <taxon>Actinomadura</taxon>
    </lineage>
</organism>
<proteinExistence type="inferred from homology"/>